<evidence type="ECO:0000313" key="2">
    <source>
        <dbReference type="EMBL" id="MDW0112493.1"/>
    </source>
</evidence>
<dbReference type="SUPFAM" id="SSF53067">
    <property type="entry name" value="Actin-like ATPase domain"/>
    <property type="match status" value="1"/>
</dbReference>
<dbReference type="EMBL" id="JAUBDI010000003">
    <property type="protein sequence ID" value="MDW0112493.1"/>
    <property type="molecule type" value="Genomic_DNA"/>
</dbReference>
<dbReference type="PANTHER" id="PTHR30605">
    <property type="entry name" value="ANHYDRO-N-ACETYLMURAMIC ACID KINASE"/>
    <property type="match status" value="1"/>
</dbReference>
<dbReference type="CDD" id="cd24050">
    <property type="entry name" value="ASKHA_NBD_ANMK"/>
    <property type="match status" value="1"/>
</dbReference>
<dbReference type="InterPro" id="IPR005338">
    <property type="entry name" value="Anhydro_N_Ac-Mur_kinase"/>
</dbReference>
<dbReference type="GO" id="GO:0016301">
    <property type="term" value="F:kinase activity"/>
    <property type="evidence" value="ECO:0007669"/>
    <property type="project" value="UniProtKB-KW"/>
</dbReference>
<comment type="similarity">
    <text evidence="1">Belongs to the anhydro-N-acetylmuramic acid kinase family.</text>
</comment>
<protein>
    <recommendedName>
        <fullName evidence="1">Anhydro-N-acetylmuramic acid kinase</fullName>
        <ecNumber evidence="1">2.7.1.170</ecNumber>
    </recommendedName>
    <alternativeName>
        <fullName evidence="1">AnhMurNAc kinase</fullName>
    </alternativeName>
</protein>
<dbReference type="Pfam" id="PF03702">
    <property type="entry name" value="AnmK"/>
    <property type="match status" value="1"/>
</dbReference>
<dbReference type="EC" id="2.7.1.170" evidence="1"/>
<reference evidence="2 3" key="1">
    <citation type="submission" date="2023-06" db="EMBL/GenBank/DDBJ databases">
        <title>Sporosarcina sp. nov., isolated from Korean traditional fermented seafood 'Jeotgal'.</title>
        <authorList>
            <person name="Yang A.I."/>
            <person name="Shin N.-R."/>
        </authorList>
    </citation>
    <scope>NUCLEOTIDE SEQUENCE [LARGE SCALE GENOMIC DNA]</scope>
    <source>
        <strain evidence="2 3">KCTC13119</strain>
    </source>
</reference>
<comment type="pathway">
    <text evidence="1">Amino-sugar metabolism; 1,6-anhydro-N-acetylmuramate degradation.</text>
</comment>
<keyword evidence="1" id="KW-0119">Carbohydrate metabolism</keyword>
<dbReference type="Gene3D" id="3.30.420.40">
    <property type="match status" value="2"/>
</dbReference>
<comment type="pathway">
    <text evidence="1">Cell wall biogenesis; peptidoglycan recycling.</text>
</comment>
<evidence type="ECO:0000256" key="1">
    <source>
        <dbReference type="HAMAP-Rule" id="MF_01270"/>
    </source>
</evidence>
<keyword evidence="1" id="KW-0067">ATP-binding</keyword>
<keyword evidence="1 2" id="KW-0808">Transferase</keyword>
<accession>A0ABU4G855</accession>
<comment type="caution">
    <text evidence="2">The sequence shown here is derived from an EMBL/GenBank/DDBJ whole genome shotgun (WGS) entry which is preliminary data.</text>
</comment>
<dbReference type="Proteomes" id="UP001282284">
    <property type="component" value="Unassembled WGS sequence"/>
</dbReference>
<gene>
    <name evidence="1" type="primary">anmK</name>
    <name evidence="2" type="ORF">QT711_04795</name>
</gene>
<dbReference type="RefSeq" id="WP_317942608.1">
    <property type="nucleotide sequence ID" value="NZ_JAUBDI010000003.1"/>
</dbReference>
<dbReference type="NCBIfam" id="NF007148">
    <property type="entry name" value="PRK09585.3-2"/>
    <property type="match status" value="1"/>
</dbReference>
<feature type="binding site" evidence="1">
    <location>
        <begin position="9"/>
        <end position="16"/>
    </location>
    <ligand>
        <name>ATP</name>
        <dbReference type="ChEBI" id="CHEBI:30616"/>
    </ligand>
</feature>
<keyword evidence="1" id="KW-0547">Nucleotide-binding</keyword>
<comment type="function">
    <text evidence="1">Catalyzes the specific phosphorylation of 1,6-anhydro-N-acetylmuramic acid (anhMurNAc) with the simultaneous cleavage of the 1,6-anhydro ring, generating MurNAc-6-P. Is required for the utilization of anhMurNAc either imported from the medium or derived from its own cell wall murein, and thus plays a role in cell wall recycling.</text>
</comment>
<proteinExistence type="inferred from homology"/>
<keyword evidence="3" id="KW-1185">Reference proteome</keyword>
<organism evidence="2 3">
    <name type="scientific">Sporosarcina saromensis</name>
    <dbReference type="NCBI Taxonomy" id="359365"/>
    <lineage>
        <taxon>Bacteria</taxon>
        <taxon>Bacillati</taxon>
        <taxon>Bacillota</taxon>
        <taxon>Bacilli</taxon>
        <taxon>Bacillales</taxon>
        <taxon>Caryophanaceae</taxon>
        <taxon>Sporosarcina</taxon>
    </lineage>
</organism>
<name>A0ABU4G855_9BACL</name>
<dbReference type="HAMAP" id="MF_01270">
    <property type="entry name" value="AnhMurNAc_kinase"/>
    <property type="match status" value="1"/>
</dbReference>
<keyword evidence="1 2" id="KW-0418">Kinase</keyword>
<sequence>MRVCGLMSGTSLDGLDIAIVDFSYEQSTLQHALIGFTTKPYDEVLRKKLHALMDPRTSVQEVSSMNMYLGELFATYVIEALEELEIPIDTVDVISSHGQTIWHEPSVDVADVYARPNTLQIGDIAVIAERTGRTVIGDFRTRDMAVGGQGAPLVPYADKLLFQSTTGRVLVNIGGIANLTVLPPIHSTESIIAYDTGPGNMIIDACILRHSNGQVTFDENGEIARSGKVQNAWLSDLLQHSYFKAPIPKSTGRELFGEAYVKEFWYEGDAYNCTSADKIATATMFTASSITSEILKYRDTHDVQEVIVSGGGAHNSTLMAMIQQLLPSDIRLITSAEAGINADAKEAFVFALLGYLGIQKTPNSLPEATGARKETIMGKIAWGHSKAESGV</sequence>
<dbReference type="InterPro" id="IPR043129">
    <property type="entry name" value="ATPase_NBD"/>
</dbReference>
<dbReference type="PANTHER" id="PTHR30605:SF0">
    <property type="entry name" value="ANHYDRO-N-ACETYLMURAMIC ACID KINASE"/>
    <property type="match status" value="1"/>
</dbReference>
<evidence type="ECO:0000313" key="3">
    <source>
        <dbReference type="Proteomes" id="UP001282284"/>
    </source>
</evidence>
<comment type="catalytic activity">
    <reaction evidence="1">
        <text>1,6-anhydro-N-acetyl-beta-muramate + ATP + H2O = N-acetyl-D-muramate 6-phosphate + ADP + H(+)</text>
        <dbReference type="Rhea" id="RHEA:24952"/>
        <dbReference type="ChEBI" id="CHEBI:15377"/>
        <dbReference type="ChEBI" id="CHEBI:15378"/>
        <dbReference type="ChEBI" id="CHEBI:30616"/>
        <dbReference type="ChEBI" id="CHEBI:58690"/>
        <dbReference type="ChEBI" id="CHEBI:58722"/>
        <dbReference type="ChEBI" id="CHEBI:456216"/>
        <dbReference type="EC" id="2.7.1.170"/>
    </reaction>
</comment>